<evidence type="ECO:0000313" key="2">
    <source>
        <dbReference type="EMBL" id="DAB39160.1"/>
    </source>
</evidence>
<protein>
    <submittedName>
        <fullName evidence="2">Endonuclease</fullName>
    </submittedName>
</protein>
<dbReference type="RefSeq" id="WP_303662830.1">
    <property type="nucleotide sequence ID" value="NZ_DLUI01000038.1"/>
</dbReference>
<dbReference type="InterPro" id="IPR005135">
    <property type="entry name" value="Endo/exonuclease/phosphatase"/>
</dbReference>
<dbReference type="Gene3D" id="3.60.10.10">
    <property type="entry name" value="Endonuclease/exonuclease/phosphatase"/>
    <property type="match status" value="1"/>
</dbReference>
<accession>A0A2D3WJE4</accession>
<proteinExistence type="predicted"/>
<dbReference type="InterPro" id="IPR051916">
    <property type="entry name" value="GPI-anchor_lipid_remodeler"/>
</dbReference>
<dbReference type="GO" id="GO:0006506">
    <property type="term" value="P:GPI anchor biosynthetic process"/>
    <property type="evidence" value="ECO:0007669"/>
    <property type="project" value="TreeGrafter"/>
</dbReference>
<keyword evidence="2" id="KW-0255">Endonuclease</keyword>
<comment type="caution">
    <text evidence="2">The sequence shown here is derived from an EMBL/GenBank/DDBJ whole genome shotgun (WGS) entry which is preliminary data.</text>
</comment>
<keyword evidence="2" id="KW-0378">Hydrolase</keyword>
<dbReference type="PANTHER" id="PTHR14859:SF15">
    <property type="entry name" value="ENDONUCLEASE_EXONUCLEASE_PHOSPHATASE DOMAIN-CONTAINING PROTEIN"/>
    <property type="match status" value="1"/>
</dbReference>
<dbReference type="GO" id="GO:0004519">
    <property type="term" value="F:endonuclease activity"/>
    <property type="evidence" value="ECO:0007669"/>
    <property type="project" value="UniProtKB-KW"/>
</dbReference>
<reference evidence="2 3" key="1">
    <citation type="journal article" date="2017" name="Front. Microbiol.">
        <title>Comparative Genomic Analysis of the Class Epsilonproteobacteria and Proposed Reclassification to Epsilonbacteraeota (phyl. nov.).</title>
        <authorList>
            <person name="Waite D.W."/>
            <person name="Vanwonterghem I."/>
            <person name="Rinke C."/>
            <person name="Parks D.H."/>
            <person name="Zhang Y."/>
            <person name="Takai K."/>
            <person name="Sievert S.M."/>
            <person name="Simon J."/>
            <person name="Campbell B.J."/>
            <person name="Hanson T.E."/>
            <person name="Woyke T."/>
            <person name="Klotz M.G."/>
            <person name="Hugenholtz P."/>
        </authorList>
    </citation>
    <scope>NUCLEOTIDE SEQUENCE [LARGE SCALE GENOMIC DNA]</scope>
    <source>
        <strain evidence="2">UBA12443</strain>
    </source>
</reference>
<evidence type="ECO:0000313" key="3">
    <source>
        <dbReference type="Proteomes" id="UP000228859"/>
    </source>
</evidence>
<feature type="domain" description="Endonuclease/exonuclease/phosphatase" evidence="1">
    <location>
        <begin position="21"/>
        <end position="200"/>
    </location>
</feature>
<dbReference type="GO" id="GO:0016020">
    <property type="term" value="C:membrane"/>
    <property type="evidence" value="ECO:0007669"/>
    <property type="project" value="GOC"/>
</dbReference>
<keyword evidence="2" id="KW-0540">Nuclease</keyword>
<dbReference type="Pfam" id="PF19580">
    <property type="entry name" value="Exo_endo_phos_3"/>
    <property type="match status" value="1"/>
</dbReference>
<dbReference type="EMBL" id="DLUI01000038">
    <property type="protein sequence ID" value="DAB39160.1"/>
    <property type="molecule type" value="Genomic_DNA"/>
</dbReference>
<dbReference type="Proteomes" id="UP000228859">
    <property type="component" value="Unassembled WGS sequence"/>
</dbReference>
<organism evidence="2 3">
    <name type="scientific">Sulfuricurvum kujiense</name>
    <dbReference type="NCBI Taxonomy" id="148813"/>
    <lineage>
        <taxon>Bacteria</taxon>
        <taxon>Pseudomonadati</taxon>
        <taxon>Campylobacterota</taxon>
        <taxon>Epsilonproteobacteria</taxon>
        <taxon>Campylobacterales</taxon>
        <taxon>Sulfurimonadaceae</taxon>
        <taxon>Sulfuricurvum</taxon>
    </lineage>
</organism>
<gene>
    <name evidence="2" type="ORF">CFH83_02215</name>
</gene>
<dbReference type="PANTHER" id="PTHR14859">
    <property type="entry name" value="CALCOFLUOR WHITE HYPERSENSITIVE PROTEIN PRECURSOR"/>
    <property type="match status" value="1"/>
</dbReference>
<sequence length="256" mass="29399">MRLVWLLVVMISLLGGVEVKIASYNVENLFDMNTDGNEYEEYIPNGDSGWTNEIYQIKLRNTATVIQGIGADIIGLQEIESEIALKDLKSQLKRQGFYYRYHVFARNKKSSVNVALLSRYPIQSALKHTVSHNGRYRDILEAKIDINGKSLRVFVNHWKSKSGGESKRVLSAKQLAYRLGELSEDEPFVLLGDFNSHYEEYKTFLKSRHHNDTEGITGINHILRTIDDEGNPVTYTALKNNNGYLYNLWYELDEAK</sequence>
<dbReference type="SUPFAM" id="SSF56219">
    <property type="entry name" value="DNase I-like"/>
    <property type="match status" value="1"/>
</dbReference>
<dbReference type="InterPro" id="IPR036691">
    <property type="entry name" value="Endo/exonu/phosph_ase_sf"/>
</dbReference>
<dbReference type="AlphaFoldDB" id="A0A2D3WJE4"/>
<feature type="non-terminal residue" evidence="2">
    <location>
        <position position="256"/>
    </location>
</feature>
<evidence type="ECO:0000259" key="1">
    <source>
        <dbReference type="Pfam" id="PF19580"/>
    </source>
</evidence>
<name>A0A2D3WJE4_9BACT</name>